<dbReference type="RefSeq" id="WP_093146483.1">
    <property type="nucleotide sequence ID" value="NZ_FOUP01000001.1"/>
</dbReference>
<feature type="transmembrane region" description="Helical" evidence="2">
    <location>
        <begin position="71"/>
        <end position="92"/>
    </location>
</feature>
<evidence type="ECO:0000313" key="5">
    <source>
        <dbReference type="Proteomes" id="UP000199398"/>
    </source>
</evidence>
<evidence type="ECO:0000313" key="6">
    <source>
        <dbReference type="Proteomes" id="UP000270697"/>
    </source>
</evidence>
<feature type="compositionally biased region" description="Polar residues" evidence="1">
    <location>
        <begin position="116"/>
        <end position="125"/>
    </location>
</feature>
<name>A0A1I4SNY8_9PSEU</name>
<evidence type="ECO:0000256" key="1">
    <source>
        <dbReference type="SAM" id="MobiDB-lite"/>
    </source>
</evidence>
<keyword evidence="2" id="KW-0472">Membrane</keyword>
<dbReference type="OrthoDB" id="5244024at2"/>
<evidence type="ECO:0008006" key="7">
    <source>
        <dbReference type="Google" id="ProtNLM"/>
    </source>
</evidence>
<dbReference type="InterPro" id="IPR021401">
    <property type="entry name" value="DUF3040"/>
</dbReference>
<dbReference type="AlphaFoldDB" id="A0A1I4SNY8"/>
<keyword evidence="2" id="KW-1133">Transmembrane helix</keyword>
<feature type="transmembrane region" description="Helical" evidence="2">
    <location>
        <begin position="46"/>
        <end position="65"/>
    </location>
</feature>
<dbReference type="STRING" id="455193.SAMN05421805_1011081"/>
<proteinExistence type="predicted"/>
<evidence type="ECO:0000256" key="2">
    <source>
        <dbReference type="SAM" id="Phobius"/>
    </source>
</evidence>
<reference evidence="4 5" key="1">
    <citation type="submission" date="2016-10" db="EMBL/GenBank/DDBJ databases">
        <authorList>
            <person name="de Groot N.N."/>
        </authorList>
    </citation>
    <scope>NUCLEOTIDE SEQUENCE [LARGE SCALE GENOMIC DNA]</scope>
    <source>
        <strain evidence="4 5">CPCC 201259</strain>
    </source>
</reference>
<protein>
    <recommendedName>
        <fullName evidence="7">DUF3040 domain-containing protein</fullName>
    </recommendedName>
</protein>
<keyword evidence="2" id="KW-0812">Transmembrane</keyword>
<organism evidence="4 5">
    <name type="scientific">Saccharopolyspora antimicrobica</name>
    <dbReference type="NCBI Taxonomy" id="455193"/>
    <lineage>
        <taxon>Bacteria</taxon>
        <taxon>Bacillati</taxon>
        <taxon>Actinomycetota</taxon>
        <taxon>Actinomycetes</taxon>
        <taxon>Pseudonocardiales</taxon>
        <taxon>Pseudonocardiaceae</taxon>
        <taxon>Saccharopolyspora</taxon>
    </lineage>
</organism>
<dbReference type="Proteomes" id="UP000199398">
    <property type="component" value="Unassembled WGS sequence"/>
</dbReference>
<feature type="region of interest" description="Disordered" evidence="1">
    <location>
        <begin position="99"/>
        <end position="138"/>
    </location>
</feature>
<dbReference type="Proteomes" id="UP000270697">
    <property type="component" value="Unassembled WGS sequence"/>
</dbReference>
<sequence length="138" mass="15128">MPLSEHEQRQLEQIERALYAEDPKFASTVRGGRLQRPSRRRRMQGIAVFALGLALLVIGAVIPALRPADIPVLSVVGFLVMFGGAVIVLSALRGGGDDIESVPENGGGGRPKRGSNRSTGRSSFAQRMEERFRKRFEQ</sequence>
<gene>
    <name evidence="3" type="ORF">ATL45_4423</name>
    <name evidence="4" type="ORF">SAMN05421805_1011081</name>
</gene>
<dbReference type="EMBL" id="FOUP01000001">
    <property type="protein sequence ID" value="SFM66186.1"/>
    <property type="molecule type" value="Genomic_DNA"/>
</dbReference>
<keyword evidence="6" id="KW-1185">Reference proteome</keyword>
<feature type="compositionally biased region" description="Basic and acidic residues" evidence="1">
    <location>
        <begin position="127"/>
        <end position="138"/>
    </location>
</feature>
<dbReference type="EMBL" id="RBXX01000002">
    <property type="protein sequence ID" value="RKT86064.1"/>
    <property type="molecule type" value="Genomic_DNA"/>
</dbReference>
<evidence type="ECO:0000313" key="3">
    <source>
        <dbReference type="EMBL" id="RKT86064.1"/>
    </source>
</evidence>
<accession>A0A1I4SNY8</accession>
<dbReference type="Pfam" id="PF11239">
    <property type="entry name" value="DUF3040"/>
    <property type="match status" value="1"/>
</dbReference>
<reference evidence="3 6" key="2">
    <citation type="submission" date="2018-10" db="EMBL/GenBank/DDBJ databases">
        <title>Sequencing the genomes of 1000 actinobacteria strains.</title>
        <authorList>
            <person name="Klenk H.-P."/>
        </authorList>
    </citation>
    <scope>NUCLEOTIDE SEQUENCE [LARGE SCALE GENOMIC DNA]</scope>
    <source>
        <strain evidence="3 6">DSM 45119</strain>
    </source>
</reference>
<evidence type="ECO:0000313" key="4">
    <source>
        <dbReference type="EMBL" id="SFM66186.1"/>
    </source>
</evidence>